<keyword evidence="2" id="KW-1185">Reference proteome</keyword>
<dbReference type="AlphaFoldDB" id="A0A7W6BNI0"/>
<evidence type="ECO:0000313" key="2">
    <source>
        <dbReference type="Proteomes" id="UP000571950"/>
    </source>
</evidence>
<organism evidence="1 2">
    <name type="scientific">Sphingobium jiangsuense</name>
    <dbReference type="NCBI Taxonomy" id="870476"/>
    <lineage>
        <taxon>Bacteria</taxon>
        <taxon>Pseudomonadati</taxon>
        <taxon>Pseudomonadota</taxon>
        <taxon>Alphaproteobacteria</taxon>
        <taxon>Sphingomonadales</taxon>
        <taxon>Sphingomonadaceae</taxon>
        <taxon>Sphingobium</taxon>
    </lineage>
</organism>
<sequence>MTVMVVPFLLSWIAAEGAVATSSPITVTGRKDLGATRQNFPAGFCRAVADHADTRNARARDAEETAEAADFLTGKAPVNDDFAGGASASFP</sequence>
<gene>
    <name evidence="1" type="ORF">GGR43_000670</name>
</gene>
<reference evidence="1 2" key="1">
    <citation type="submission" date="2020-08" db="EMBL/GenBank/DDBJ databases">
        <title>Genomic Encyclopedia of Type Strains, Phase IV (KMG-IV): sequencing the most valuable type-strain genomes for metagenomic binning, comparative biology and taxonomic classification.</title>
        <authorList>
            <person name="Goeker M."/>
        </authorList>
    </citation>
    <scope>NUCLEOTIDE SEQUENCE [LARGE SCALE GENOMIC DNA]</scope>
    <source>
        <strain evidence="1 2">DSM 26189</strain>
    </source>
</reference>
<accession>A0A7W6BNI0</accession>
<protein>
    <submittedName>
        <fullName evidence="1">Uncharacterized protein</fullName>
    </submittedName>
</protein>
<comment type="caution">
    <text evidence="1">The sequence shown here is derived from an EMBL/GenBank/DDBJ whole genome shotgun (WGS) entry which is preliminary data.</text>
</comment>
<dbReference type="EMBL" id="JACIDT010000002">
    <property type="protein sequence ID" value="MBB3924969.1"/>
    <property type="molecule type" value="Genomic_DNA"/>
</dbReference>
<evidence type="ECO:0000313" key="1">
    <source>
        <dbReference type="EMBL" id="MBB3924969.1"/>
    </source>
</evidence>
<dbReference type="Proteomes" id="UP000571950">
    <property type="component" value="Unassembled WGS sequence"/>
</dbReference>
<name>A0A7W6BNI0_9SPHN</name>
<proteinExistence type="predicted"/>